<dbReference type="EMBL" id="CAUYUE010000004">
    <property type="protein sequence ID" value="CAK0768371.1"/>
    <property type="molecule type" value="Genomic_DNA"/>
</dbReference>
<feature type="compositionally biased region" description="Polar residues" evidence="1">
    <location>
        <begin position="65"/>
        <end position="79"/>
    </location>
</feature>
<organism evidence="2 3">
    <name type="scientific">Coccomyxa viridis</name>
    <dbReference type="NCBI Taxonomy" id="1274662"/>
    <lineage>
        <taxon>Eukaryota</taxon>
        <taxon>Viridiplantae</taxon>
        <taxon>Chlorophyta</taxon>
        <taxon>core chlorophytes</taxon>
        <taxon>Trebouxiophyceae</taxon>
        <taxon>Trebouxiophyceae incertae sedis</taxon>
        <taxon>Coccomyxaceae</taxon>
        <taxon>Coccomyxa</taxon>
    </lineage>
</organism>
<proteinExistence type="predicted"/>
<dbReference type="Proteomes" id="UP001314263">
    <property type="component" value="Unassembled WGS sequence"/>
</dbReference>
<keyword evidence="3" id="KW-1185">Reference proteome</keyword>
<sequence>MVTSRRSSRAGSNNTKTKLASKPSGAKKFAKSSTSKRPSRAKQVTKKRSRTKQITKKPSRAKGVQRQSPNSVSVSSTAPDRSPHVAYTSYSSYLVNGQGLEERVEGDDRRASVVTRSLPSGDETVKDIVFGQEDNRPEIDGVLWI</sequence>
<name>A0AAV1I0X5_9CHLO</name>
<dbReference type="AlphaFoldDB" id="A0AAV1I0X5"/>
<protein>
    <submittedName>
        <fullName evidence="2">Uncharacterized protein</fullName>
    </submittedName>
</protein>
<reference evidence="2 3" key="1">
    <citation type="submission" date="2023-10" db="EMBL/GenBank/DDBJ databases">
        <authorList>
            <person name="Maclean D."/>
            <person name="Macfadyen A."/>
        </authorList>
    </citation>
    <scope>NUCLEOTIDE SEQUENCE [LARGE SCALE GENOMIC DNA]</scope>
</reference>
<gene>
    <name evidence="2" type="ORF">CVIRNUC_003557</name>
</gene>
<comment type="caution">
    <text evidence="2">The sequence shown here is derived from an EMBL/GenBank/DDBJ whole genome shotgun (WGS) entry which is preliminary data.</text>
</comment>
<evidence type="ECO:0000256" key="1">
    <source>
        <dbReference type="SAM" id="MobiDB-lite"/>
    </source>
</evidence>
<accession>A0AAV1I0X5</accession>
<feature type="compositionally biased region" description="Polar residues" evidence="1">
    <location>
        <begin position="1"/>
        <end position="18"/>
    </location>
</feature>
<feature type="compositionally biased region" description="Basic residues" evidence="1">
    <location>
        <begin position="37"/>
        <end position="60"/>
    </location>
</feature>
<evidence type="ECO:0000313" key="2">
    <source>
        <dbReference type="EMBL" id="CAK0768371.1"/>
    </source>
</evidence>
<feature type="region of interest" description="Disordered" evidence="1">
    <location>
        <begin position="1"/>
        <end position="84"/>
    </location>
</feature>
<evidence type="ECO:0000313" key="3">
    <source>
        <dbReference type="Proteomes" id="UP001314263"/>
    </source>
</evidence>